<protein>
    <submittedName>
        <fullName evidence="4">Uncharacterized protein</fullName>
    </submittedName>
</protein>
<dbReference type="RefSeq" id="XP_068348685.1">
    <property type="nucleotide sequence ID" value="XM_068495455.1"/>
</dbReference>
<evidence type="ECO:0000313" key="5">
    <source>
        <dbReference type="Proteomes" id="UP000179807"/>
    </source>
</evidence>
<gene>
    <name evidence="4" type="ORF">TRFO_10438</name>
</gene>
<keyword evidence="2" id="KW-0677">Repeat</keyword>
<keyword evidence="5" id="KW-1185">Reference proteome</keyword>
<dbReference type="InterPro" id="IPR015943">
    <property type="entry name" value="WD40/YVTN_repeat-like_dom_sf"/>
</dbReference>
<proteinExistence type="inferred from homology"/>
<dbReference type="Gene3D" id="2.130.10.10">
    <property type="entry name" value="YVTN repeat-like/Quinoprotein amine dehydrogenase"/>
    <property type="match status" value="1"/>
</dbReference>
<accession>A0A1J4JE63</accession>
<keyword evidence="1" id="KW-0853">WD repeat</keyword>
<dbReference type="InterPro" id="IPR036322">
    <property type="entry name" value="WD40_repeat_dom_sf"/>
</dbReference>
<dbReference type="InterPro" id="IPR048720">
    <property type="entry name" value="PROPPIN"/>
</dbReference>
<evidence type="ECO:0000313" key="4">
    <source>
        <dbReference type="EMBL" id="OHS95548.1"/>
    </source>
</evidence>
<name>A0A1J4JE63_9EUKA</name>
<dbReference type="OrthoDB" id="1667587at2759"/>
<evidence type="ECO:0000256" key="2">
    <source>
        <dbReference type="ARBA" id="ARBA00022737"/>
    </source>
</evidence>
<dbReference type="PANTHER" id="PTHR11227">
    <property type="entry name" value="WD-REPEAT PROTEIN INTERACTING WITH PHOSPHOINOSIDES WIPI -RELATED"/>
    <property type="match status" value="1"/>
</dbReference>
<dbReference type="SUPFAM" id="SSF50978">
    <property type="entry name" value="WD40 repeat-like"/>
    <property type="match status" value="1"/>
</dbReference>
<dbReference type="GeneID" id="94830159"/>
<sequence>MSKHTSFDQRNEQIGLATGRGFITYELTSGIVLYEAHFPVGGANCISLLSDSNLVALSGDDTPDGFSKQSVVIWDCNNDKVVKTWNVQNPIENLLFRTDCLVVVHGDQINFYDCCDFEMTFTTKIPSPSRCCVALVQSNAISHVAYPSPNGDCLNIADYHDPGYIIGSLPLAFNKISFFAFDSKGELLAIAVDDAKTVQLWSVMELRLIAKYKRGFRGAEINSITFDKLSNFFIMSTKKGTMYVYAIPTPAERNDVNTSKAIRSKFSYEFPKGSNYNYQFDIAGYVITGITDDGTFKQVRLDIDHGTVVNVCDRKLEV</sequence>
<dbReference type="Proteomes" id="UP000179807">
    <property type="component" value="Unassembled WGS sequence"/>
</dbReference>
<comment type="caution">
    <text evidence="4">The sequence shown here is derived from an EMBL/GenBank/DDBJ whole genome shotgun (WGS) entry which is preliminary data.</text>
</comment>
<reference evidence="4" key="1">
    <citation type="submission" date="2016-10" db="EMBL/GenBank/DDBJ databases">
        <authorList>
            <person name="Benchimol M."/>
            <person name="Almeida L.G."/>
            <person name="Vasconcelos A.T."/>
            <person name="Perreira-Neves A."/>
            <person name="Rosa I.A."/>
            <person name="Tasca T."/>
            <person name="Bogo M.R."/>
            <person name="de Souza W."/>
        </authorList>
    </citation>
    <scope>NUCLEOTIDE SEQUENCE [LARGE SCALE GENOMIC DNA]</scope>
    <source>
        <strain evidence="4">K</strain>
    </source>
</reference>
<evidence type="ECO:0000256" key="1">
    <source>
        <dbReference type="ARBA" id="ARBA00022574"/>
    </source>
</evidence>
<comment type="similarity">
    <text evidence="3">Belongs to the WD repeat PROPPIN family.</text>
</comment>
<evidence type="ECO:0000256" key="3">
    <source>
        <dbReference type="ARBA" id="ARBA00025740"/>
    </source>
</evidence>
<organism evidence="4 5">
    <name type="scientific">Tritrichomonas foetus</name>
    <dbReference type="NCBI Taxonomy" id="1144522"/>
    <lineage>
        <taxon>Eukaryota</taxon>
        <taxon>Metamonada</taxon>
        <taxon>Parabasalia</taxon>
        <taxon>Tritrichomonadida</taxon>
        <taxon>Tritrichomonadidae</taxon>
        <taxon>Tritrichomonas</taxon>
    </lineage>
</organism>
<dbReference type="EMBL" id="MLAK01001237">
    <property type="protein sequence ID" value="OHS95548.1"/>
    <property type="molecule type" value="Genomic_DNA"/>
</dbReference>
<dbReference type="AlphaFoldDB" id="A0A1J4JE63"/>
<dbReference type="VEuPathDB" id="TrichDB:TRFO_10438"/>